<protein>
    <submittedName>
        <fullName evidence="1">Uncharacterized protein</fullName>
    </submittedName>
</protein>
<proteinExistence type="predicted"/>
<organism evidence="1 2">
    <name type="scientific">Palleronia aestuarii</name>
    <dbReference type="NCBI Taxonomy" id="568105"/>
    <lineage>
        <taxon>Bacteria</taxon>
        <taxon>Pseudomonadati</taxon>
        <taxon>Pseudomonadota</taxon>
        <taxon>Alphaproteobacteria</taxon>
        <taxon>Rhodobacterales</taxon>
        <taxon>Roseobacteraceae</taxon>
        <taxon>Palleronia</taxon>
    </lineage>
</organism>
<dbReference type="EMBL" id="QKZL01000023">
    <property type="protein sequence ID" value="PZX12498.1"/>
    <property type="molecule type" value="Genomic_DNA"/>
</dbReference>
<sequence>MADGLGRTAGVAPLLGRAMEMRWFGMPVAAVVGMVGGRFVEIASVYEWSDGTRRIVWLDREAARSVRSAAR</sequence>
<keyword evidence="2" id="KW-1185">Reference proteome</keyword>
<reference evidence="1 2" key="1">
    <citation type="submission" date="2018-06" db="EMBL/GenBank/DDBJ databases">
        <title>Genomic Encyclopedia of Archaeal and Bacterial Type Strains, Phase II (KMG-II): from individual species to whole genera.</title>
        <authorList>
            <person name="Goeker M."/>
        </authorList>
    </citation>
    <scope>NUCLEOTIDE SEQUENCE [LARGE SCALE GENOMIC DNA]</scope>
    <source>
        <strain evidence="1 2">DSM 22009</strain>
    </source>
</reference>
<accession>A0A2W7MX08</accession>
<comment type="caution">
    <text evidence="1">The sequence shown here is derived from an EMBL/GenBank/DDBJ whole genome shotgun (WGS) entry which is preliminary data.</text>
</comment>
<gene>
    <name evidence="1" type="ORF">LX81_03602</name>
</gene>
<dbReference type="AlphaFoldDB" id="A0A2W7MX08"/>
<evidence type="ECO:0000313" key="2">
    <source>
        <dbReference type="Proteomes" id="UP000248916"/>
    </source>
</evidence>
<name>A0A2W7MX08_9RHOB</name>
<dbReference type="Proteomes" id="UP000248916">
    <property type="component" value="Unassembled WGS sequence"/>
</dbReference>
<evidence type="ECO:0000313" key="1">
    <source>
        <dbReference type="EMBL" id="PZX12498.1"/>
    </source>
</evidence>